<dbReference type="InterPro" id="IPR019151">
    <property type="entry name" value="Proteasome_assmbl_chaperone_2"/>
</dbReference>
<dbReference type="Pfam" id="PF09754">
    <property type="entry name" value="PAC2"/>
    <property type="match status" value="1"/>
</dbReference>
<dbReference type="InterPro" id="IPR038389">
    <property type="entry name" value="PSMG2_sf"/>
</dbReference>
<reference evidence="4" key="1">
    <citation type="submission" date="2022-05" db="EMBL/GenBank/DDBJ databases">
        <authorList>
            <person name="Okamura Y."/>
        </authorList>
    </citation>
    <scope>NUCLEOTIDE SEQUENCE</scope>
</reference>
<organism evidence="4 5">
    <name type="scientific">Pieris brassicae</name>
    <name type="common">White butterfly</name>
    <name type="synonym">Large white butterfly</name>
    <dbReference type="NCBI Taxonomy" id="7116"/>
    <lineage>
        <taxon>Eukaryota</taxon>
        <taxon>Metazoa</taxon>
        <taxon>Ecdysozoa</taxon>
        <taxon>Arthropoda</taxon>
        <taxon>Hexapoda</taxon>
        <taxon>Insecta</taxon>
        <taxon>Pterygota</taxon>
        <taxon>Neoptera</taxon>
        <taxon>Endopterygota</taxon>
        <taxon>Lepidoptera</taxon>
        <taxon>Glossata</taxon>
        <taxon>Ditrysia</taxon>
        <taxon>Papilionoidea</taxon>
        <taxon>Pieridae</taxon>
        <taxon>Pierinae</taxon>
        <taxon>Pieris</taxon>
    </lineage>
</organism>
<dbReference type="Proteomes" id="UP001152562">
    <property type="component" value="Unassembled WGS sequence"/>
</dbReference>
<protein>
    <recommendedName>
        <fullName evidence="1">Proteasome assembly chaperone 2</fullName>
    </recommendedName>
</protein>
<dbReference type="InterPro" id="IPR016562">
    <property type="entry name" value="Proteasome_assmbl_chp_2_euk"/>
</dbReference>
<evidence type="ECO:0000256" key="1">
    <source>
        <dbReference type="ARBA" id="ARBA00019186"/>
    </source>
</evidence>
<dbReference type="AlphaFoldDB" id="A0A9P0XFV7"/>
<keyword evidence="2" id="KW-0143">Chaperone</keyword>
<dbReference type="PANTHER" id="PTHR12970">
    <property type="entry name" value="PROTEASOME ASSEMBLY CHAPERONE 2"/>
    <property type="match status" value="1"/>
</dbReference>
<dbReference type="GO" id="GO:0005829">
    <property type="term" value="C:cytosol"/>
    <property type="evidence" value="ECO:0007669"/>
    <property type="project" value="TreeGrafter"/>
</dbReference>
<proteinExistence type="inferred from homology"/>
<dbReference type="GO" id="GO:0043248">
    <property type="term" value="P:proteasome assembly"/>
    <property type="evidence" value="ECO:0007669"/>
    <property type="project" value="TreeGrafter"/>
</dbReference>
<evidence type="ECO:0000256" key="3">
    <source>
        <dbReference type="ARBA" id="ARBA00025745"/>
    </source>
</evidence>
<dbReference type="SUPFAM" id="SSF159659">
    <property type="entry name" value="Cgl1923-like"/>
    <property type="match status" value="1"/>
</dbReference>
<comment type="similarity">
    <text evidence="3">Belongs to the PSMG2 family.</text>
</comment>
<accession>A0A9P0XFV7</accession>
<gene>
    <name evidence="4" type="ORF">PIBRA_LOCUS10880</name>
</gene>
<dbReference type="EMBL" id="CALOZG010000042">
    <property type="protein sequence ID" value="CAH4034722.1"/>
    <property type="molecule type" value="Genomic_DNA"/>
</dbReference>
<name>A0A9P0XFV7_PIEBR</name>
<comment type="caution">
    <text evidence="4">The sequence shown here is derived from an EMBL/GenBank/DDBJ whole genome shotgun (WGS) entry which is preliminary data.</text>
</comment>
<dbReference type="PANTHER" id="PTHR12970:SF1">
    <property type="entry name" value="PROTEASOME ASSEMBLY CHAPERONE 2"/>
    <property type="match status" value="1"/>
</dbReference>
<sequence length="295" mass="33748">MSQCTELASLIRLNCQTAKVIHLKFELVNYLFGGQNIKRTKKILEKRIMDLQNSWKWSSNYDLTNYTLVVPSVAVGNVAQLACDLLIATLRMEKLVSIYTTAQVPLVGCDPYDLVSSTLSTSCELYVSAIHNLLVLQVRSPLIQKRARSFLENLVDQFQQKQIKDIIILSSSFAHEKKYIMTSPFRFIASNNTPYSERIQMAKLIPHEQHESDIKIFGGGYAVMLFNICKEKSLPCLCLYKYCSEGDNVPDAYDMVEQLQNIFPLLDRDQNPTTQFMQPASWKLLFGRPPPQEIY</sequence>
<evidence type="ECO:0000313" key="4">
    <source>
        <dbReference type="EMBL" id="CAH4034722.1"/>
    </source>
</evidence>
<evidence type="ECO:0000313" key="5">
    <source>
        <dbReference type="Proteomes" id="UP001152562"/>
    </source>
</evidence>
<dbReference type="Gene3D" id="3.40.50.10900">
    <property type="entry name" value="PAC-like subunit"/>
    <property type="match status" value="1"/>
</dbReference>
<evidence type="ECO:0000256" key="2">
    <source>
        <dbReference type="ARBA" id="ARBA00023186"/>
    </source>
</evidence>
<keyword evidence="5" id="KW-1185">Reference proteome</keyword>
<dbReference type="GO" id="GO:0005634">
    <property type="term" value="C:nucleus"/>
    <property type="evidence" value="ECO:0007669"/>
    <property type="project" value="TreeGrafter"/>
</dbReference>